<evidence type="ECO:0000256" key="1">
    <source>
        <dbReference type="SAM" id="MobiDB-lite"/>
    </source>
</evidence>
<accession>A0A7Z9A0X7</accession>
<gene>
    <name evidence="2" type="ORF">NCTC10207_00168</name>
</gene>
<evidence type="ECO:0000313" key="2">
    <source>
        <dbReference type="EMBL" id="VEI22102.1"/>
    </source>
</evidence>
<name>A0A7Z9A0X7_9MICC</name>
<proteinExistence type="predicted"/>
<protein>
    <recommendedName>
        <fullName evidence="4">DUF1963 domain-containing protein</fullName>
    </recommendedName>
</protein>
<dbReference type="AlphaFoldDB" id="A0A7Z9A0X7"/>
<feature type="region of interest" description="Disordered" evidence="1">
    <location>
        <begin position="156"/>
        <end position="178"/>
    </location>
</feature>
<organism evidence="2 3">
    <name type="scientific">Rothia aeria</name>
    <dbReference type="NCBI Taxonomy" id="172042"/>
    <lineage>
        <taxon>Bacteria</taxon>
        <taxon>Bacillati</taxon>
        <taxon>Actinomycetota</taxon>
        <taxon>Actinomycetes</taxon>
        <taxon>Micrococcales</taxon>
        <taxon>Micrococcaceae</taxon>
        <taxon>Rothia</taxon>
    </lineage>
</organism>
<sequence>MKAYDIVFDHTPEGATEHLWLYDVYENIPEDISDLDIVHGTEEVTESGWLGNAGPNIPDNQWPRSSHSGLPMQHIFTLHLPEEYRTQGPEYVAVSFFAGDGQFAELGERAVPDPHSDDPFLVQLAEYTPHPKCRILTDILDSEYATIFLTEAEFSGRSHGPEDVRRQGEHREDAESYSAYSTYTRQKCERTLGLVERIDPNAGIAPVYEYTSDSDGEMTPKDVCSNGYENPYDPDTYEYKPWAEPLYGRCHLGGTVFCVQNMPEGLTARYIEFEEMDVMNFGYGNAQLDLESDTFDWACD</sequence>
<reference evidence="2 3" key="1">
    <citation type="submission" date="2018-12" db="EMBL/GenBank/DDBJ databases">
        <authorList>
            <consortium name="Pathogen Informatics"/>
        </authorList>
    </citation>
    <scope>NUCLEOTIDE SEQUENCE [LARGE SCALE GENOMIC DNA]</scope>
    <source>
        <strain evidence="2 3">NCTC10207</strain>
    </source>
</reference>
<dbReference type="EMBL" id="LR134479">
    <property type="protein sequence ID" value="VEI22102.1"/>
    <property type="molecule type" value="Genomic_DNA"/>
</dbReference>
<feature type="compositionally biased region" description="Basic and acidic residues" evidence="1">
    <location>
        <begin position="156"/>
        <end position="174"/>
    </location>
</feature>
<evidence type="ECO:0000313" key="3">
    <source>
        <dbReference type="Proteomes" id="UP000282386"/>
    </source>
</evidence>
<dbReference type="RefSeq" id="WP_126499466.1">
    <property type="nucleotide sequence ID" value="NZ_LR134479.1"/>
</dbReference>
<evidence type="ECO:0008006" key="4">
    <source>
        <dbReference type="Google" id="ProtNLM"/>
    </source>
</evidence>
<dbReference type="Proteomes" id="UP000282386">
    <property type="component" value="Chromosome"/>
</dbReference>